<gene>
    <name evidence="5" type="ORF">Z520_09270</name>
</gene>
<protein>
    <recommendedName>
        <fullName evidence="4">NmrA-like domain-containing protein</fullName>
    </recommendedName>
</protein>
<dbReference type="SUPFAM" id="SSF51735">
    <property type="entry name" value="NAD(P)-binding Rossmann-fold domains"/>
    <property type="match status" value="1"/>
</dbReference>
<evidence type="ECO:0000259" key="4">
    <source>
        <dbReference type="Pfam" id="PF05368"/>
    </source>
</evidence>
<evidence type="ECO:0000313" key="6">
    <source>
        <dbReference type="Proteomes" id="UP000053411"/>
    </source>
</evidence>
<keyword evidence="2" id="KW-0521">NADP</keyword>
<dbReference type="Gene3D" id="3.90.25.10">
    <property type="entry name" value="UDP-galactose 4-epimerase, domain 1"/>
    <property type="match status" value="1"/>
</dbReference>
<dbReference type="PANTHER" id="PTHR42748">
    <property type="entry name" value="NITROGEN METABOLITE REPRESSION PROTEIN NMRA FAMILY MEMBER"/>
    <property type="match status" value="1"/>
</dbReference>
<sequence length="308" mass="34353">MAKRILVTGATGNQGGSVAKLLLQYPTQYRVRVLTRNPDSDAAKQLASRGAEVVKGDLTDASTLDAAFEGCWGAFVVTNFYDATIKDDPASEEHQGRNAALAAQRAGVSCFIWSTLPSSVAISKGEVCCEIYEGKYRVDRFIRDELKFDAAVFVYTGNFYENMVLRGHVVKTDGGKGLEFRQPIIQEDTTLHMVWVEKDLAGVAKAVFDHWDQRKEQLRFRYLYAMDAIHTPREICEVIQRVTGLPTKYVVLPTTGNEQRDIMFTLYNKTGTYPGVVLPDQNVLDLGVELHGLEQFVKERLVPHLGLG</sequence>
<dbReference type="InterPro" id="IPR008030">
    <property type="entry name" value="NmrA-like"/>
</dbReference>
<comment type="similarity">
    <text evidence="1">Belongs to the NmrA-type oxidoreductase family.</text>
</comment>
<accession>A0A0D2GZK9</accession>
<evidence type="ECO:0000313" key="5">
    <source>
        <dbReference type="EMBL" id="KIX94960.1"/>
    </source>
</evidence>
<dbReference type="AlphaFoldDB" id="A0A0D2GZK9"/>
<dbReference type="GO" id="GO:0005634">
    <property type="term" value="C:nucleus"/>
    <property type="evidence" value="ECO:0007669"/>
    <property type="project" value="TreeGrafter"/>
</dbReference>
<dbReference type="STRING" id="1442371.A0A0D2GZK9"/>
<dbReference type="OrthoDB" id="300709at2759"/>
<evidence type="ECO:0000256" key="3">
    <source>
        <dbReference type="ARBA" id="ARBA00023002"/>
    </source>
</evidence>
<proteinExistence type="inferred from homology"/>
<dbReference type="EMBL" id="KN848084">
    <property type="protein sequence ID" value="KIX94960.1"/>
    <property type="molecule type" value="Genomic_DNA"/>
</dbReference>
<dbReference type="RefSeq" id="XP_016629083.1">
    <property type="nucleotide sequence ID" value="XM_016779764.1"/>
</dbReference>
<keyword evidence="6" id="KW-1185">Reference proteome</keyword>
<dbReference type="GeneID" id="27715016"/>
<dbReference type="PANTHER" id="PTHR42748:SF30">
    <property type="entry name" value="NMRA-LIKE DOMAIN-CONTAINING PROTEIN"/>
    <property type="match status" value="1"/>
</dbReference>
<keyword evidence="3" id="KW-0560">Oxidoreductase</keyword>
<reference evidence="5 6" key="1">
    <citation type="submission" date="2015-01" db="EMBL/GenBank/DDBJ databases">
        <title>The Genome Sequence of Fonsecaea multimorphosa CBS 102226.</title>
        <authorList>
            <consortium name="The Broad Institute Genomics Platform"/>
            <person name="Cuomo C."/>
            <person name="de Hoog S."/>
            <person name="Gorbushina A."/>
            <person name="Stielow B."/>
            <person name="Teixiera M."/>
            <person name="Abouelleil A."/>
            <person name="Chapman S.B."/>
            <person name="Priest M."/>
            <person name="Young S.K."/>
            <person name="Wortman J."/>
            <person name="Nusbaum C."/>
            <person name="Birren B."/>
        </authorList>
    </citation>
    <scope>NUCLEOTIDE SEQUENCE [LARGE SCALE GENOMIC DNA]</scope>
    <source>
        <strain evidence="5 6">CBS 102226</strain>
    </source>
</reference>
<dbReference type="InterPro" id="IPR051164">
    <property type="entry name" value="NmrA-like_oxidored"/>
</dbReference>
<dbReference type="CDD" id="cd05251">
    <property type="entry name" value="NmrA_like_SDR_a"/>
    <property type="match status" value="1"/>
</dbReference>
<name>A0A0D2GZK9_9EURO</name>
<dbReference type="InterPro" id="IPR036291">
    <property type="entry name" value="NAD(P)-bd_dom_sf"/>
</dbReference>
<evidence type="ECO:0000256" key="2">
    <source>
        <dbReference type="ARBA" id="ARBA00022857"/>
    </source>
</evidence>
<feature type="domain" description="NmrA-like" evidence="4">
    <location>
        <begin position="2"/>
        <end position="255"/>
    </location>
</feature>
<dbReference type="Gene3D" id="3.40.50.720">
    <property type="entry name" value="NAD(P)-binding Rossmann-like Domain"/>
    <property type="match status" value="1"/>
</dbReference>
<dbReference type="GO" id="GO:0016491">
    <property type="term" value="F:oxidoreductase activity"/>
    <property type="evidence" value="ECO:0007669"/>
    <property type="project" value="UniProtKB-KW"/>
</dbReference>
<dbReference type="Pfam" id="PF05368">
    <property type="entry name" value="NmrA"/>
    <property type="match status" value="1"/>
</dbReference>
<organism evidence="5 6">
    <name type="scientific">Fonsecaea multimorphosa CBS 102226</name>
    <dbReference type="NCBI Taxonomy" id="1442371"/>
    <lineage>
        <taxon>Eukaryota</taxon>
        <taxon>Fungi</taxon>
        <taxon>Dikarya</taxon>
        <taxon>Ascomycota</taxon>
        <taxon>Pezizomycotina</taxon>
        <taxon>Eurotiomycetes</taxon>
        <taxon>Chaetothyriomycetidae</taxon>
        <taxon>Chaetothyriales</taxon>
        <taxon>Herpotrichiellaceae</taxon>
        <taxon>Fonsecaea</taxon>
    </lineage>
</organism>
<evidence type="ECO:0000256" key="1">
    <source>
        <dbReference type="ARBA" id="ARBA00006328"/>
    </source>
</evidence>
<dbReference type="Proteomes" id="UP000053411">
    <property type="component" value="Unassembled WGS sequence"/>
</dbReference>
<dbReference type="VEuPathDB" id="FungiDB:Z520_09270"/>